<organism evidence="1 2">
    <name type="scientific">Allacma fusca</name>
    <dbReference type="NCBI Taxonomy" id="39272"/>
    <lineage>
        <taxon>Eukaryota</taxon>
        <taxon>Metazoa</taxon>
        <taxon>Ecdysozoa</taxon>
        <taxon>Arthropoda</taxon>
        <taxon>Hexapoda</taxon>
        <taxon>Collembola</taxon>
        <taxon>Symphypleona</taxon>
        <taxon>Sminthuridae</taxon>
        <taxon>Allacma</taxon>
    </lineage>
</organism>
<feature type="non-terminal residue" evidence="1">
    <location>
        <position position="1"/>
    </location>
</feature>
<evidence type="ECO:0000313" key="2">
    <source>
        <dbReference type="Proteomes" id="UP000708208"/>
    </source>
</evidence>
<keyword evidence="2" id="KW-1185">Reference proteome</keyword>
<sequence length="163" mass="18257">PTINKCCPEGSFYNEGKDSCVELSIELKEDLKDPVNSLPTEIVGSNLSSYKIEPLLEDFISVPSSLVIDLDLRNNSSTSKDFRFRLRPYFPIDACNKGNFIVTVQLNQKFQNESTGNIESKFQPSNSTMSLLSPQNIQANFTSRGQIKIGNEYYSPPEFCLIG</sequence>
<evidence type="ECO:0000313" key="1">
    <source>
        <dbReference type="EMBL" id="CAG7823285.1"/>
    </source>
</evidence>
<dbReference type="EMBL" id="CAJVCH010529021">
    <property type="protein sequence ID" value="CAG7823285.1"/>
    <property type="molecule type" value="Genomic_DNA"/>
</dbReference>
<dbReference type="Proteomes" id="UP000708208">
    <property type="component" value="Unassembled WGS sequence"/>
</dbReference>
<dbReference type="AlphaFoldDB" id="A0A8J2L161"/>
<proteinExistence type="predicted"/>
<accession>A0A8J2L161</accession>
<protein>
    <submittedName>
        <fullName evidence="1">Uncharacterized protein</fullName>
    </submittedName>
</protein>
<reference evidence="1" key="1">
    <citation type="submission" date="2021-06" db="EMBL/GenBank/DDBJ databases">
        <authorList>
            <person name="Hodson N. C."/>
            <person name="Mongue J. A."/>
            <person name="Jaron S. K."/>
        </authorList>
    </citation>
    <scope>NUCLEOTIDE SEQUENCE</scope>
</reference>
<comment type="caution">
    <text evidence="1">The sequence shown here is derived from an EMBL/GenBank/DDBJ whole genome shotgun (WGS) entry which is preliminary data.</text>
</comment>
<feature type="non-terminal residue" evidence="1">
    <location>
        <position position="163"/>
    </location>
</feature>
<name>A0A8J2L161_9HEXA</name>
<gene>
    <name evidence="1" type="ORF">AFUS01_LOCUS33510</name>
</gene>